<proteinExistence type="predicted"/>
<dbReference type="AlphaFoldDB" id="A0A6I9R571"/>
<keyword evidence="2" id="KW-1185">Reference proteome</keyword>
<feature type="compositionally biased region" description="Basic and acidic residues" evidence="1">
    <location>
        <begin position="56"/>
        <end position="69"/>
    </location>
</feature>
<protein>
    <submittedName>
        <fullName evidence="3">Uncharacterized protein LOC105042434</fullName>
    </submittedName>
</protein>
<feature type="region of interest" description="Disordered" evidence="1">
    <location>
        <begin position="256"/>
        <end position="282"/>
    </location>
</feature>
<reference evidence="3" key="1">
    <citation type="submission" date="2025-08" db="UniProtKB">
        <authorList>
            <consortium name="RefSeq"/>
        </authorList>
    </citation>
    <scope>IDENTIFICATION</scope>
</reference>
<gene>
    <name evidence="3" type="primary">LOC105042434</name>
</gene>
<dbReference type="OrthoDB" id="1899623at2759"/>
<feature type="compositionally biased region" description="Basic and acidic residues" evidence="1">
    <location>
        <begin position="95"/>
        <end position="106"/>
    </location>
</feature>
<dbReference type="PANTHER" id="PTHR34210">
    <property type="entry name" value="OS01G0252900 PROTEIN"/>
    <property type="match status" value="1"/>
</dbReference>
<name>A0A6I9R571_ELAGV</name>
<evidence type="ECO:0000256" key="1">
    <source>
        <dbReference type="SAM" id="MobiDB-lite"/>
    </source>
</evidence>
<evidence type="ECO:0000313" key="3">
    <source>
        <dbReference type="RefSeq" id="XP_010917947.1"/>
    </source>
</evidence>
<sequence length="282" mass="32119">MRRPGQYADPGINPMVAAEMQHLSAHRLQQNSGMNHFPGRADSLRTEEEQQYISSKSERQWQWDRDEPKGSNQPSSHMYKEGQGSDASRSLYEGQRSDSKTGLEKQAIRDLRAQARQEEMETGYEDNTLPQTFEGLEQKFLHDIMKLSKEHQDAEDAENARHRERLSEINAQYQEKLLAVRARQATHREEFLRKESQARHQQYQQANMNSYQNSAGPSEAYGYGSAATAASAYGDAHRAYAASHLDPYGERSEFMGSARGHGFEPRGQYPGGRAYNMGGRHF</sequence>
<dbReference type="Proteomes" id="UP000504607">
    <property type="component" value="Chromosome 3"/>
</dbReference>
<dbReference type="InParanoid" id="A0A6I9R571"/>
<accession>A0A6I9R571</accession>
<organism evidence="2 3">
    <name type="scientific">Elaeis guineensis var. tenera</name>
    <name type="common">Oil palm</name>
    <dbReference type="NCBI Taxonomy" id="51953"/>
    <lineage>
        <taxon>Eukaryota</taxon>
        <taxon>Viridiplantae</taxon>
        <taxon>Streptophyta</taxon>
        <taxon>Embryophyta</taxon>
        <taxon>Tracheophyta</taxon>
        <taxon>Spermatophyta</taxon>
        <taxon>Magnoliopsida</taxon>
        <taxon>Liliopsida</taxon>
        <taxon>Arecaceae</taxon>
        <taxon>Arecoideae</taxon>
        <taxon>Cocoseae</taxon>
        <taxon>Elaeidinae</taxon>
        <taxon>Elaeis</taxon>
    </lineage>
</organism>
<dbReference type="PANTHER" id="PTHR34210:SF1">
    <property type="entry name" value="OS03G0274700 PROTEIN"/>
    <property type="match status" value="1"/>
</dbReference>
<dbReference type="FunCoup" id="A0A6I9R571">
    <property type="interactions" value="2467"/>
</dbReference>
<evidence type="ECO:0000313" key="2">
    <source>
        <dbReference type="Proteomes" id="UP000504607"/>
    </source>
</evidence>
<dbReference type="RefSeq" id="XP_010917947.1">
    <property type="nucleotide sequence ID" value="XM_010919645.2"/>
</dbReference>
<feature type="region of interest" description="Disordered" evidence="1">
    <location>
        <begin position="24"/>
        <end position="106"/>
    </location>
</feature>